<accession>A0ABR1V4S1</accession>
<dbReference type="Proteomes" id="UP001433268">
    <property type="component" value="Unassembled WGS sequence"/>
</dbReference>
<dbReference type="EMBL" id="JAQQWN010000009">
    <property type="protein sequence ID" value="KAK8065316.1"/>
    <property type="molecule type" value="Genomic_DNA"/>
</dbReference>
<comment type="caution">
    <text evidence="2">The sequence shown here is derived from an EMBL/GenBank/DDBJ whole genome shotgun (WGS) entry which is preliminary data.</text>
</comment>
<feature type="region of interest" description="Disordered" evidence="1">
    <location>
        <begin position="1"/>
        <end position="27"/>
    </location>
</feature>
<evidence type="ECO:0000313" key="3">
    <source>
        <dbReference type="Proteomes" id="UP001433268"/>
    </source>
</evidence>
<proteinExistence type="predicted"/>
<protein>
    <submittedName>
        <fullName evidence="2">Uncharacterized protein</fullName>
    </submittedName>
</protein>
<organism evidence="2 3">
    <name type="scientific">Apiospora hydei</name>
    <dbReference type="NCBI Taxonomy" id="1337664"/>
    <lineage>
        <taxon>Eukaryota</taxon>
        <taxon>Fungi</taxon>
        <taxon>Dikarya</taxon>
        <taxon>Ascomycota</taxon>
        <taxon>Pezizomycotina</taxon>
        <taxon>Sordariomycetes</taxon>
        <taxon>Xylariomycetidae</taxon>
        <taxon>Amphisphaeriales</taxon>
        <taxon>Apiosporaceae</taxon>
        <taxon>Apiospora</taxon>
    </lineage>
</organism>
<evidence type="ECO:0000256" key="1">
    <source>
        <dbReference type="SAM" id="MobiDB-lite"/>
    </source>
</evidence>
<name>A0ABR1V4S1_9PEZI</name>
<keyword evidence="3" id="KW-1185">Reference proteome</keyword>
<reference evidence="2 3" key="1">
    <citation type="submission" date="2023-01" db="EMBL/GenBank/DDBJ databases">
        <title>Analysis of 21 Apiospora genomes using comparative genomics revels a genus with tremendous synthesis potential of carbohydrate active enzymes and secondary metabolites.</title>
        <authorList>
            <person name="Sorensen T."/>
        </authorList>
    </citation>
    <scope>NUCLEOTIDE SEQUENCE [LARGE SCALE GENOMIC DNA]</scope>
    <source>
        <strain evidence="2 3">CBS 114990</strain>
    </source>
</reference>
<sequence length="27" mass="2814">MSSSGNGAPPLSPVSFAKQHQRARTAM</sequence>
<gene>
    <name evidence="2" type="ORF">PG997_012063</name>
</gene>
<evidence type="ECO:0000313" key="2">
    <source>
        <dbReference type="EMBL" id="KAK8065316.1"/>
    </source>
</evidence>